<accession>A0ABS6T6A2</accession>
<comment type="similarity">
    <text evidence="3">Belongs to the [NiFe]/[NiFeSe] hydrogenase large subunit family.</text>
</comment>
<keyword evidence="5" id="KW-0479">Metal-binding</keyword>
<reference evidence="6 7" key="1">
    <citation type="submission" date="2021-05" db="EMBL/GenBank/DDBJ databases">
        <title>Culturable bacteria isolated from Daya Bay.</title>
        <authorList>
            <person name="Zheng W."/>
            <person name="Yu S."/>
            <person name="Huang Y."/>
        </authorList>
    </citation>
    <scope>NUCLEOTIDE SEQUENCE [LARGE SCALE GENOMIC DNA]</scope>
    <source>
        <strain evidence="6 7">DP4N28-5</strain>
    </source>
</reference>
<comment type="subcellular location">
    <subcellularLocation>
        <location evidence="2">Cell envelope</location>
    </subcellularLocation>
</comment>
<comment type="cofactor">
    <cofactor evidence="1">
        <name>Ni(2+)</name>
        <dbReference type="ChEBI" id="CHEBI:49786"/>
    </cofactor>
</comment>
<dbReference type="InterPro" id="IPR050867">
    <property type="entry name" value="NiFe/NiFeSe_hydrgnase_LSU"/>
</dbReference>
<protein>
    <submittedName>
        <fullName evidence="6">Nickel-dependent hydrogenase large subunit</fullName>
    </submittedName>
</protein>
<evidence type="ECO:0000256" key="2">
    <source>
        <dbReference type="ARBA" id="ARBA00004196"/>
    </source>
</evidence>
<keyword evidence="7" id="KW-1185">Reference proteome</keyword>
<name>A0ABS6T6A2_9RHOB</name>
<dbReference type="InterPro" id="IPR018194">
    <property type="entry name" value="Ni-dep_hyd_lsu_Ni_BS"/>
</dbReference>
<dbReference type="Proteomes" id="UP000756530">
    <property type="component" value="Unassembled WGS sequence"/>
</dbReference>
<evidence type="ECO:0000313" key="6">
    <source>
        <dbReference type="EMBL" id="MBV7380787.1"/>
    </source>
</evidence>
<dbReference type="InterPro" id="IPR001501">
    <property type="entry name" value="Ni-dep_hyd_lsu"/>
</dbReference>
<keyword evidence="4" id="KW-0533">Nickel</keyword>
<comment type="caution">
    <text evidence="6">The sequence shown here is derived from an EMBL/GenBank/DDBJ whole genome shotgun (WGS) entry which is preliminary data.</text>
</comment>
<dbReference type="EMBL" id="JAHUZE010000004">
    <property type="protein sequence ID" value="MBV7380787.1"/>
    <property type="molecule type" value="Genomic_DNA"/>
</dbReference>
<evidence type="ECO:0000256" key="1">
    <source>
        <dbReference type="ARBA" id="ARBA00001967"/>
    </source>
</evidence>
<dbReference type="PANTHER" id="PTHR42958">
    <property type="entry name" value="HYDROGENASE-2 LARGE CHAIN"/>
    <property type="match status" value="1"/>
</dbReference>
<organism evidence="6 7">
    <name type="scientific">Maritimibacter dapengensis</name>
    <dbReference type="NCBI Taxonomy" id="2836868"/>
    <lineage>
        <taxon>Bacteria</taxon>
        <taxon>Pseudomonadati</taxon>
        <taxon>Pseudomonadota</taxon>
        <taxon>Alphaproteobacteria</taxon>
        <taxon>Rhodobacterales</taxon>
        <taxon>Roseobacteraceae</taxon>
        <taxon>Maritimibacter</taxon>
    </lineage>
</organism>
<dbReference type="Pfam" id="PF00374">
    <property type="entry name" value="NiFeSe_Hases"/>
    <property type="match status" value="2"/>
</dbReference>
<dbReference type="PROSITE" id="PS00507">
    <property type="entry name" value="NI_HGENASE_L_1"/>
    <property type="match status" value="1"/>
</dbReference>
<proteinExistence type="inferred from homology"/>
<evidence type="ECO:0000256" key="3">
    <source>
        <dbReference type="ARBA" id="ARBA00009292"/>
    </source>
</evidence>
<sequence length="472" mass="50661">MSELIVGPFNRVEGDLEVRLDIADGRVREARANSPLYRGFEVMMQGKDPRDALTITPRICGICSISQSAAAAFALADAAGAEMVPMGAQVAALLHAAENAGDHLTHFNLFFMPDFARDGYAGRDWHARAVERFTAGAGSAVRRSVEARAELFHIVGTLGGKWPHTLAIQPGGVTRTPTASEKVRMRATLRGFRRYLEEVMFGAPLEDFAALESVEALLRWNTGDAGLFFEIAADLGLAEMGRGSGRYLSFGAYPLAGGRAMAQGVFDGSVAPLDTARITEDVSHAWMIGDTAHPEEGRTMPDEDMTDPAYSWCKAPRYGGAAFETGALARQVVDGHPLARALVDGGVLARVAGRLLELARLQTMMEHWVDTLDTDARFMVPVTIPREGRGVGLVEAARGALGHWVRIEGGVIANYQIVAPTTWNFSPRDAGGVPGPLEAALVGAPLSEGEQTPLSVQHIVRSFDPCMVCTVH</sequence>
<evidence type="ECO:0000256" key="4">
    <source>
        <dbReference type="ARBA" id="ARBA00022596"/>
    </source>
</evidence>
<dbReference type="PANTHER" id="PTHR42958:SF4">
    <property type="entry name" value="HYDROGENASE EXPRESSION_FORMATION PROTEIN HUPK"/>
    <property type="match status" value="1"/>
</dbReference>
<evidence type="ECO:0000256" key="5">
    <source>
        <dbReference type="ARBA" id="ARBA00022723"/>
    </source>
</evidence>
<evidence type="ECO:0000313" key="7">
    <source>
        <dbReference type="Proteomes" id="UP000756530"/>
    </source>
</evidence>
<dbReference type="RefSeq" id="WP_218393972.1">
    <property type="nucleotide sequence ID" value="NZ_JAHUZE010000004.1"/>
</dbReference>
<gene>
    <name evidence="6" type="ORF">KJP28_17815</name>
</gene>